<sequence>MRPSTLRFLTDENVSPRLVAFLRGQGHDVQDVKEEGWHGKDDTFLLRRAWATRRVVISHDRDFGKLAIVKQEPCHGVMYLRLRDQRAANAIAVMRQFLKRRIATQPGSLVVIQESRARIRPVPHGGVK</sequence>
<name>A0A564ZLJ4_9BACT</name>
<accession>A0A564ZLJ4</accession>
<feature type="domain" description="DUF5615" evidence="1">
    <location>
        <begin position="7"/>
        <end position="114"/>
    </location>
</feature>
<protein>
    <recommendedName>
        <fullName evidence="1">DUF5615 domain-containing protein</fullName>
    </recommendedName>
</protein>
<dbReference type="Pfam" id="PF18480">
    <property type="entry name" value="DUF5615"/>
    <property type="match status" value="1"/>
</dbReference>
<dbReference type="AlphaFoldDB" id="A0A564ZLJ4"/>
<evidence type="ECO:0000313" key="3">
    <source>
        <dbReference type="Proteomes" id="UP000334340"/>
    </source>
</evidence>
<dbReference type="Proteomes" id="UP000334340">
    <property type="component" value="Unassembled WGS sequence"/>
</dbReference>
<gene>
    <name evidence="2" type="ORF">MELA_02598</name>
</gene>
<proteinExistence type="predicted"/>
<evidence type="ECO:0000313" key="2">
    <source>
        <dbReference type="EMBL" id="VUZ86201.1"/>
    </source>
</evidence>
<evidence type="ECO:0000259" key="1">
    <source>
        <dbReference type="Pfam" id="PF18480"/>
    </source>
</evidence>
<dbReference type="EMBL" id="CABIKM010000046">
    <property type="protein sequence ID" value="VUZ86201.1"/>
    <property type="molecule type" value="Genomic_DNA"/>
</dbReference>
<dbReference type="InterPro" id="IPR041049">
    <property type="entry name" value="DUF5615"/>
</dbReference>
<reference evidence="2 3" key="1">
    <citation type="submission" date="2019-07" db="EMBL/GenBank/DDBJ databases">
        <authorList>
            <person name="Cremers G."/>
        </authorList>
    </citation>
    <scope>NUCLEOTIDE SEQUENCE [LARGE SCALE GENOMIC DNA]</scope>
</reference>
<keyword evidence="3" id="KW-1185">Reference proteome</keyword>
<organism evidence="2 3">
    <name type="scientific">Candidatus Methylomirabilis lanthanidiphila</name>
    <dbReference type="NCBI Taxonomy" id="2211376"/>
    <lineage>
        <taxon>Bacteria</taxon>
        <taxon>Candidatus Methylomirabilota</taxon>
        <taxon>Candidatus Methylomirabilia</taxon>
        <taxon>Candidatus Methylomirabilales</taxon>
        <taxon>Candidatus Methylomirabilaceae</taxon>
        <taxon>Candidatus Methylomirabilis</taxon>
    </lineage>
</organism>